<evidence type="ECO:0000313" key="2">
    <source>
        <dbReference type="EMBL" id="EIY86455.1"/>
    </source>
</evidence>
<dbReference type="GO" id="GO:0016757">
    <property type="term" value="F:glycosyltransferase activity"/>
    <property type="evidence" value="ECO:0007669"/>
    <property type="project" value="InterPro"/>
</dbReference>
<reference evidence="2 3" key="1">
    <citation type="submission" date="2012-02" db="EMBL/GenBank/DDBJ databases">
        <title>The Genome Sequence of Bacteroides xylanisolvens CL03T12C04.</title>
        <authorList>
            <consortium name="The Broad Institute Genome Sequencing Platform"/>
            <person name="Earl A."/>
            <person name="Ward D."/>
            <person name="Feldgarden M."/>
            <person name="Gevers D."/>
            <person name="Zitomersky N.L."/>
            <person name="Coyne M.J."/>
            <person name="Comstock L.E."/>
            <person name="Young S.K."/>
            <person name="Zeng Q."/>
            <person name="Gargeya S."/>
            <person name="Fitzgerald M."/>
            <person name="Haas B."/>
            <person name="Abouelleil A."/>
            <person name="Alvarado L."/>
            <person name="Arachchi H.M."/>
            <person name="Berlin A."/>
            <person name="Chapman S.B."/>
            <person name="Gearin G."/>
            <person name="Goldberg J."/>
            <person name="Griggs A."/>
            <person name="Gujja S."/>
            <person name="Hansen M."/>
            <person name="Heiman D."/>
            <person name="Howarth C."/>
            <person name="Larimer J."/>
            <person name="Lui A."/>
            <person name="MacDonald P.J.P."/>
            <person name="McCowen C."/>
            <person name="Montmayeur A."/>
            <person name="Murphy C."/>
            <person name="Neiman D."/>
            <person name="Pearson M."/>
            <person name="Priest M."/>
            <person name="Roberts A."/>
            <person name="Saif S."/>
            <person name="Shea T."/>
            <person name="Sisk P."/>
            <person name="Stolte C."/>
            <person name="Sykes S."/>
            <person name="Wortman J."/>
            <person name="Nusbaum C."/>
            <person name="Birren B."/>
        </authorList>
    </citation>
    <scope>NUCLEOTIDE SEQUENCE [LARGE SCALE GENOMIC DNA]</scope>
    <source>
        <strain evidence="2 3">CL03T12C04</strain>
    </source>
</reference>
<dbReference type="InterPro" id="IPR001296">
    <property type="entry name" value="Glyco_trans_1"/>
</dbReference>
<dbReference type="HOGENOM" id="CLU_009583_42_0_10"/>
<dbReference type="PANTHER" id="PTHR12526">
    <property type="entry name" value="GLYCOSYLTRANSFERASE"/>
    <property type="match status" value="1"/>
</dbReference>
<dbReference type="AlphaFoldDB" id="I9AFH9"/>
<evidence type="ECO:0000259" key="1">
    <source>
        <dbReference type="Pfam" id="PF00534"/>
    </source>
</evidence>
<evidence type="ECO:0000313" key="3">
    <source>
        <dbReference type="Proteomes" id="UP000003566"/>
    </source>
</evidence>
<dbReference type="PATRIC" id="fig|997892.3.peg.1992"/>
<dbReference type="CDD" id="cd03801">
    <property type="entry name" value="GT4_PimA-like"/>
    <property type="match status" value="1"/>
</dbReference>
<dbReference type="SUPFAM" id="SSF53756">
    <property type="entry name" value="UDP-Glycosyltransferase/glycogen phosphorylase"/>
    <property type="match status" value="1"/>
</dbReference>
<protein>
    <recommendedName>
        <fullName evidence="1">Glycosyl transferase family 1 domain-containing protein</fullName>
    </recommendedName>
</protein>
<organism evidence="2 3">
    <name type="scientific">Bacteroides xylanisolvens CL03T12C04</name>
    <dbReference type="NCBI Taxonomy" id="997892"/>
    <lineage>
        <taxon>Bacteria</taxon>
        <taxon>Pseudomonadati</taxon>
        <taxon>Bacteroidota</taxon>
        <taxon>Bacteroidia</taxon>
        <taxon>Bacteroidales</taxon>
        <taxon>Bacteroidaceae</taxon>
        <taxon>Bacteroides</taxon>
    </lineage>
</organism>
<dbReference type="Gene3D" id="3.40.50.2000">
    <property type="entry name" value="Glycogen Phosphorylase B"/>
    <property type="match status" value="2"/>
</dbReference>
<sequence>MRLGLISTATFPVGDVTTIRYSTYCNALADAGHFVKVYVLTPNTLGINHSGKIKNVHYSYLQRQRNNNRFVRYAIGVIAMFRSLYHIKKDHLDVVLIYLTRRTDFIFYKLFSSLLDVKLVTDQTEYFVKNYLDLSESERHKVDGVFDGYDGVITISKELYDYHTSIAKGRKVFLLPMTIDPHRFEGVQESADKGYITVVFGVHNRDGLNISIKSYCKYHKLCGERNIKPWKLRLIGNIDRLPVRDDILEQIKESGVSEDILILGKQPIEVVPSLLYNSSCLLTTASTYISGGFPTKLGEYLLSGVPVVATKAGEISNFLEDGINSYLCEVDNWEDISEKLFYIHNHSFEAAKIGKSGYQLAITKFNILTYLKDLTFFLSQS</sequence>
<accession>I9AFH9</accession>
<proteinExistence type="predicted"/>
<dbReference type="Pfam" id="PF00534">
    <property type="entry name" value="Glycos_transf_1"/>
    <property type="match status" value="1"/>
</dbReference>
<dbReference type="Proteomes" id="UP000003566">
    <property type="component" value="Unassembled WGS sequence"/>
</dbReference>
<gene>
    <name evidence="2" type="ORF">HMPREF1074_01939</name>
</gene>
<feature type="domain" description="Glycosyl transferase family 1" evidence="1">
    <location>
        <begin position="226"/>
        <end position="358"/>
    </location>
</feature>
<dbReference type="RefSeq" id="WP_008022739.1">
    <property type="nucleotide sequence ID" value="NZ_JAGHEF010000002.1"/>
</dbReference>
<dbReference type="EMBL" id="AGXE01000012">
    <property type="protein sequence ID" value="EIY86455.1"/>
    <property type="molecule type" value="Genomic_DNA"/>
</dbReference>
<comment type="caution">
    <text evidence="2">The sequence shown here is derived from an EMBL/GenBank/DDBJ whole genome shotgun (WGS) entry which is preliminary data.</text>
</comment>
<name>I9AFH9_9BACE</name>